<evidence type="ECO:0000256" key="3">
    <source>
        <dbReference type="ARBA" id="ARBA00022692"/>
    </source>
</evidence>
<evidence type="ECO:0000256" key="4">
    <source>
        <dbReference type="ARBA" id="ARBA00022989"/>
    </source>
</evidence>
<dbReference type="OrthoDB" id="3554478at2759"/>
<dbReference type="PANTHER" id="PTHR16932:SF18">
    <property type="entry name" value="INTERFERON, ALPHA-INDUCIBLE PROTEIN 27-LIKE 2"/>
    <property type="match status" value="1"/>
</dbReference>
<proteinExistence type="inferred from homology"/>
<sequence length="138" mass="14646">MARHNISHCPSYVTQTSASPQPSSCPTTRDIVPIPVRTLRSNTSIAYDYQALRNQNFKRGLVHGNGRKPYPHRWRGDRQLFLGPGWLVALPLKAVGFGAAGVGGGTIAAWWQASAYGGSVPAGSVFAVLQAAGATMGI</sequence>
<dbReference type="Proteomes" id="UP000324767">
    <property type="component" value="Unassembled WGS sequence"/>
</dbReference>
<dbReference type="InterPro" id="IPR009311">
    <property type="entry name" value="IFI6/IFI27-like"/>
</dbReference>
<evidence type="ECO:0000256" key="6">
    <source>
        <dbReference type="SAM" id="MobiDB-lite"/>
    </source>
</evidence>
<evidence type="ECO:0000313" key="7">
    <source>
        <dbReference type="EMBL" id="KAA6411093.1"/>
    </source>
</evidence>
<evidence type="ECO:0000256" key="2">
    <source>
        <dbReference type="ARBA" id="ARBA00007262"/>
    </source>
</evidence>
<dbReference type="Pfam" id="PF06140">
    <property type="entry name" value="Ifi-6-16"/>
    <property type="match status" value="1"/>
</dbReference>
<dbReference type="Gene3D" id="6.10.110.10">
    <property type="match status" value="1"/>
</dbReference>
<evidence type="ECO:0000313" key="8">
    <source>
        <dbReference type="Proteomes" id="UP000324767"/>
    </source>
</evidence>
<organism evidence="7 8">
    <name type="scientific">Lasallia pustulata</name>
    <dbReference type="NCBI Taxonomy" id="136370"/>
    <lineage>
        <taxon>Eukaryota</taxon>
        <taxon>Fungi</taxon>
        <taxon>Dikarya</taxon>
        <taxon>Ascomycota</taxon>
        <taxon>Pezizomycotina</taxon>
        <taxon>Lecanoromycetes</taxon>
        <taxon>OSLEUM clade</taxon>
        <taxon>Umbilicariomycetidae</taxon>
        <taxon>Umbilicariales</taxon>
        <taxon>Umbilicariaceae</taxon>
        <taxon>Lasallia</taxon>
    </lineage>
</organism>
<evidence type="ECO:0000256" key="1">
    <source>
        <dbReference type="ARBA" id="ARBA00004141"/>
    </source>
</evidence>
<gene>
    <name evidence="7" type="ORF">FRX48_05405</name>
</gene>
<keyword evidence="5" id="KW-0472">Membrane</keyword>
<accession>A0A5M8PNP3</accession>
<comment type="subcellular location">
    <subcellularLocation>
        <location evidence="1">Membrane</location>
        <topology evidence="1">Multi-pass membrane protein</topology>
    </subcellularLocation>
</comment>
<comment type="similarity">
    <text evidence="2">Belongs to the IFI6/IFI27 family.</text>
</comment>
<evidence type="ECO:0000256" key="5">
    <source>
        <dbReference type="ARBA" id="ARBA00023136"/>
    </source>
</evidence>
<dbReference type="PANTHER" id="PTHR16932">
    <property type="entry name" value="INTERFERON ALPHA-INDUCIBLE PROTEIN 27"/>
    <property type="match status" value="1"/>
</dbReference>
<dbReference type="EMBL" id="VXIT01000008">
    <property type="protein sequence ID" value="KAA6411093.1"/>
    <property type="molecule type" value="Genomic_DNA"/>
</dbReference>
<dbReference type="GO" id="GO:0016020">
    <property type="term" value="C:membrane"/>
    <property type="evidence" value="ECO:0007669"/>
    <property type="project" value="UniProtKB-SubCell"/>
</dbReference>
<reference evidence="7 8" key="1">
    <citation type="submission" date="2019-09" db="EMBL/GenBank/DDBJ databases">
        <title>The hologenome of the rock-dwelling lichen Lasallia pustulata.</title>
        <authorList>
            <person name="Greshake Tzovaras B."/>
            <person name="Segers F."/>
            <person name="Bicker A."/>
            <person name="Dal Grande F."/>
            <person name="Otte J."/>
            <person name="Hankeln T."/>
            <person name="Schmitt I."/>
            <person name="Ebersberger I."/>
        </authorList>
    </citation>
    <scope>NUCLEOTIDE SEQUENCE [LARGE SCALE GENOMIC DNA]</scope>
    <source>
        <strain evidence="7">A1-1</strain>
    </source>
</reference>
<keyword evidence="3" id="KW-0812">Transmembrane</keyword>
<comment type="caution">
    <text evidence="7">The sequence shown here is derived from an EMBL/GenBank/DDBJ whole genome shotgun (WGS) entry which is preliminary data.</text>
</comment>
<feature type="compositionally biased region" description="Polar residues" evidence="6">
    <location>
        <begin position="12"/>
        <end position="27"/>
    </location>
</feature>
<keyword evidence="4" id="KW-1133">Transmembrane helix</keyword>
<name>A0A5M8PNP3_9LECA</name>
<feature type="region of interest" description="Disordered" evidence="6">
    <location>
        <begin position="1"/>
        <end position="30"/>
    </location>
</feature>
<dbReference type="AlphaFoldDB" id="A0A5M8PNP3"/>
<dbReference type="InterPro" id="IPR038213">
    <property type="entry name" value="IFI6/IFI27-like_sf"/>
</dbReference>
<protein>
    <submittedName>
        <fullName evidence="7">Uncharacterized protein</fullName>
    </submittedName>
</protein>